<keyword evidence="3 5" id="KW-1133">Transmembrane helix</keyword>
<accession>A0A0C3B7Y0</accession>
<protein>
    <recommendedName>
        <fullName evidence="6">MARVEL domain-containing protein</fullName>
    </recommendedName>
</protein>
<proteinExistence type="predicted"/>
<feature type="transmembrane region" description="Helical" evidence="5">
    <location>
        <begin position="51"/>
        <end position="73"/>
    </location>
</feature>
<evidence type="ECO:0000256" key="1">
    <source>
        <dbReference type="ARBA" id="ARBA00004141"/>
    </source>
</evidence>
<keyword evidence="8" id="KW-1185">Reference proteome</keyword>
<keyword evidence="4 5" id="KW-0472">Membrane</keyword>
<dbReference type="Proteomes" id="UP000054097">
    <property type="component" value="Unassembled WGS sequence"/>
</dbReference>
<dbReference type="STRING" id="933852.A0A0C3B7Y0"/>
<dbReference type="HOGENOM" id="CLU_109463_0_1_1"/>
<evidence type="ECO:0000256" key="3">
    <source>
        <dbReference type="ARBA" id="ARBA00022989"/>
    </source>
</evidence>
<evidence type="ECO:0000313" key="7">
    <source>
        <dbReference type="EMBL" id="KIM32925.1"/>
    </source>
</evidence>
<evidence type="ECO:0000259" key="6">
    <source>
        <dbReference type="Pfam" id="PF01284"/>
    </source>
</evidence>
<evidence type="ECO:0000256" key="5">
    <source>
        <dbReference type="SAM" id="Phobius"/>
    </source>
</evidence>
<gene>
    <name evidence="7" type="ORF">M408DRAFT_62360</name>
</gene>
<dbReference type="EMBL" id="KN824279">
    <property type="protein sequence ID" value="KIM32925.1"/>
    <property type="molecule type" value="Genomic_DNA"/>
</dbReference>
<reference evidence="8" key="2">
    <citation type="submission" date="2015-01" db="EMBL/GenBank/DDBJ databases">
        <title>Evolutionary Origins and Diversification of the Mycorrhizal Mutualists.</title>
        <authorList>
            <consortium name="DOE Joint Genome Institute"/>
            <consortium name="Mycorrhizal Genomics Consortium"/>
            <person name="Kohler A."/>
            <person name="Kuo A."/>
            <person name="Nagy L.G."/>
            <person name="Floudas D."/>
            <person name="Copeland A."/>
            <person name="Barry K.W."/>
            <person name="Cichocki N."/>
            <person name="Veneault-Fourrey C."/>
            <person name="LaButti K."/>
            <person name="Lindquist E.A."/>
            <person name="Lipzen A."/>
            <person name="Lundell T."/>
            <person name="Morin E."/>
            <person name="Murat C."/>
            <person name="Riley R."/>
            <person name="Ohm R."/>
            <person name="Sun H."/>
            <person name="Tunlid A."/>
            <person name="Henrissat B."/>
            <person name="Grigoriev I.V."/>
            <person name="Hibbett D.S."/>
            <person name="Martin F."/>
        </authorList>
    </citation>
    <scope>NUCLEOTIDE SEQUENCE [LARGE SCALE GENOMIC DNA]</scope>
    <source>
        <strain evidence="8">MAFF 305830</strain>
    </source>
</reference>
<dbReference type="GO" id="GO:0016020">
    <property type="term" value="C:membrane"/>
    <property type="evidence" value="ECO:0007669"/>
    <property type="project" value="UniProtKB-SubCell"/>
</dbReference>
<keyword evidence="2 5" id="KW-0812">Transmembrane</keyword>
<evidence type="ECO:0000256" key="2">
    <source>
        <dbReference type="ARBA" id="ARBA00022692"/>
    </source>
</evidence>
<dbReference type="Pfam" id="PF01284">
    <property type="entry name" value="MARVEL"/>
    <property type="match status" value="1"/>
</dbReference>
<reference evidence="7 8" key="1">
    <citation type="submission" date="2014-04" db="EMBL/GenBank/DDBJ databases">
        <authorList>
            <consortium name="DOE Joint Genome Institute"/>
            <person name="Kuo A."/>
            <person name="Zuccaro A."/>
            <person name="Kohler A."/>
            <person name="Nagy L.G."/>
            <person name="Floudas D."/>
            <person name="Copeland A."/>
            <person name="Barry K.W."/>
            <person name="Cichocki N."/>
            <person name="Veneault-Fourrey C."/>
            <person name="LaButti K."/>
            <person name="Lindquist E.A."/>
            <person name="Lipzen A."/>
            <person name="Lundell T."/>
            <person name="Morin E."/>
            <person name="Murat C."/>
            <person name="Sun H."/>
            <person name="Tunlid A."/>
            <person name="Henrissat B."/>
            <person name="Grigoriev I.V."/>
            <person name="Hibbett D.S."/>
            <person name="Martin F."/>
            <person name="Nordberg H.P."/>
            <person name="Cantor M.N."/>
            <person name="Hua S.X."/>
        </authorList>
    </citation>
    <scope>NUCLEOTIDE SEQUENCE [LARGE SCALE GENOMIC DNA]</scope>
    <source>
        <strain evidence="7 8">MAFF 305830</strain>
    </source>
</reference>
<feature type="transmembrane region" description="Helical" evidence="5">
    <location>
        <begin position="12"/>
        <end position="31"/>
    </location>
</feature>
<dbReference type="AlphaFoldDB" id="A0A0C3B7Y0"/>
<feature type="transmembrane region" description="Helical" evidence="5">
    <location>
        <begin position="85"/>
        <end position="114"/>
    </location>
</feature>
<dbReference type="InterPro" id="IPR008253">
    <property type="entry name" value="Marvel"/>
</dbReference>
<dbReference type="OrthoDB" id="2117453at2759"/>
<organism evidence="7 8">
    <name type="scientific">Serendipita vermifera MAFF 305830</name>
    <dbReference type="NCBI Taxonomy" id="933852"/>
    <lineage>
        <taxon>Eukaryota</taxon>
        <taxon>Fungi</taxon>
        <taxon>Dikarya</taxon>
        <taxon>Basidiomycota</taxon>
        <taxon>Agaricomycotina</taxon>
        <taxon>Agaricomycetes</taxon>
        <taxon>Sebacinales</taxon>
        <taxon>Serendipitaceae</taxon>
        <taxon>Serendipita</taxon>
    </lineage>
</organism>
<name>A0A0C3B7Y0_SERVB</name>
<feature type="domain" description="MARVEL" evidence="6">
    <location>
        <begin position="16"/>
        <end position="145"/>
    </location>
</feature>
<evidence type="ECO:0000256" key="4">
    <source>
        <dbReference type="ARBA" id="ARBA00023136"/>
    </source>
</evidence>
<comment type="subcellular location">
    <subcellularLocation>
        <location evidence="1">Membrane</location>
        <topology evidence="1">Multi-pass membrane protein</topology>
    </subcellularLocation>
</comment>
<feature type="transmembrane region" description="Helical" evidence="5">
    <location>
        <begin position="134"/>
        <end position="155"/>
    </location>
</feature>
<evidence type="ECO:0000313" key="8">
    <source>
        <dbReference type="Proteomes" id="UP000054097"/>
    </source>
</evidence>
<sequence>MPFDSHIRRGHPIMFGLLIFFGIIEGAITTWLTVMYNNYNNYDSVSIRDRIRLLCFTSWWTVFFSFIYLLLFLHSASTGSILTSVASHLIFLAFTWLLWTAGVASLTAGLGGGLNCANLPRDIAYCSQLNAAEAFGWIEWLLTTLLISVVFICGIRSRRRGEGARGQLIVV</sequence>